<dbReference type="OrthoDB" id="2986589at2"/>
<dbReference type="Proteomes" id="UP000297975">
    <property type="component" value="Unassembled WGS sequence"/>
</dbReference>
<dbReference type="CDD" id="cd12797">
    <property type="entry name" value="M23_peptidase"/>
    <property type="match status" value="1"/>
</dbReference>
<evidence type="ECO:0000256" key="1">
    <source>
        <dbReference type="SAM" id="Phobius"/>
    </source>
</evidence>
<dbReference type="InterPro" id="IPR016047">
    <property type="entry name" value="M23ase_b-sheet_dom"/>
</dbReference>
<reference evidence="3 4" key="1">
    <citation type="submission" date="2019-03" db="EMBL/GenBank/DDBJ databases">
        <authorList>
            <person name="He R.-H."/>
        </authorList>
    </citation>
    <scope>NUCLEOTIDE SEQUENCE [LARGE SCALE GENOMIC DNA]</scope>
    <source>
        <strain evidence="4">SH 714</strain>
    </source>
</reference>
<feature type="transmembrane region" description="Helical" evidence="1">
    <location>
        <begin position="61"/>
        <end position="79"/>
    </location>
</feature>
<evidence type="ECO:0000259" key="2">
    <source>
        <dbReference type="Pfam" id="PF01551"/>
    </source>
</evidence>
<dbReference type="InterPro" id="IPR011055">
    <property type="entry name" value="Dup_hybrid_motif"/>
</dbReference>
<evidence type="ECO:0000313" key="3">
    <source>
        <dbReference type="EMBL" id="TFB24930.1"/>
    </source>
</evidence>
<comment type="caution">
    <text evidence="3">The sequence shown here is derived from an EMBL/GenBank/DDBJ whole genome shotgun (WGS) entry which is preliminary data.</text>
</comment>
<sequence>MNRKLDEIRSNIAKRKMNRPVTKKKPTHSYNSLLDDEEKHGYTSFPRVDHGQISSPNTTKYLSKFLLSAIIIFFTLFTYQTQFPLLNTIKPFVHSTLTEDLPFATVQAWYDEHFATPFLNFGRDGGRVVSNQSVSVPVSGVQMDKVRDYEDGIYIEVTEDKNVYPLDRGTVLFAGKKDATGNTIIIQHEDGTKSVYGHLETIDVFHYQFVSPNQVIAKVQPDEVIGFTNMYFAVQEGSQYVDPVQYILGDTDAE</sequence>
<dbReference type="SUPFAM" id="SSF51261">
    <property type="entry name" value="Duplicated hybrid motif"/>
    <property type="match status" value="1"/>
</dbReference>
<accession>A0A4Y8ISQ5</accession>
<dbReference type="InterPro" id="IPR050570">
    <property type="entry name" value="Cell_wall_metabolism_enzyme"/>
</dbReference>
<dbReference type="AlphaFoldDB" id="A0A4Y8ISQ5"/>
<dbReference type="EMBL" id="SOPW01000001">
    <property type="protein sequence ID" value="TFB24930.1"/>
    <property type="molecule type" value="Genomic_DNA"/>
</dbReference>
<dbReference type="PANTHER" id="PTHR21666">
    <property type="entry name" value="PEPTIDASE-RELATED"/>
    <property type="match status" value="1"/>
</dbReference>
<keyword evidence="1" id="KW-0812">Transmembrane</keyword>
<protein>
    <submittedName>
        <fullName evidence="3">M23 family metallopeptidase</fullName>
    </submittedName>
</protein>
<keyword evidence="1" id="KW-0472">Membrane</keyword>
<gene>
    <name evidence="3" type="ORF">E3U55_00635</name>
</gene>
<proteinExistence type="predicted"/>
<keyword evidence="1" id="KW-1133">Transmembrane helix</keyword>
<dbReference type="RefSeq" id="WP_134338391.1">
    <property type="nucleotide sequence ID" value="NZ_SOPW01000001.1"/>
</dbReference>
<dbReference type="GO" id="GO:0004222">
    <property type="term" value="F:metalloendopeptidase activity"/>
    <property type="evidence" value="ECO:0007669"/>
    <property type="project" value="TreeGrafter"/>
</dbReference>
<dbReference type="Pfam" id="PF01551">
    <property type="entry name" value="Peptidase_M23"/>
    <property type="match status" value="1"/>
</dbReference>
<dbReference type="PANTHER" id="PTHR21666:SF274">
    <property type="entry name" value="STAGE IV SPORULATION PROTEIN FA"/>
    <property type="match status" value="1"/>
</dbReference>
<dbReference type="Gene3D" id="2.70.70.10">
    <property type="entry name" value="Glucose Permease (Domain IIA)"/>
    <property type="match status" value="1"/>
</dbReference>
<organism evidence="3 4">
    <name type="scientific">Filobacillus milosensis</name>
    <dbReference type="NCBI Taxonomy" id="94137"/>
    <lineage>
        <taxon>Bacteria</taxon>
        <taxon>Bacillati</taxon>
        <taxon>Bacillota</taxon>
        <taxon>Bacilli</taxon>
        <taxon>Bacillales</taxon>
        <taxon>Bacillaceae</taxon>
        <taxon>Filobacillus</taxon>
    </lineage>
</organism>
<evidence type="ECO:0000313" key="4">
    <source>
        <dbReference type="Proteomes" id="UP000297975"/>
    </source>
</evidence>
<name>A0A4Y8ISQ5_9BACI</name>
<keyword evidence="4" id="KW-1185">Reference proteome</keyword>
<feature type="domain" description="M23ase beta-sheet core" evidence="2">
    <location>
        <begin position="150"/>
        <end position="243"/>
    </location>
</feature>